<dbReference type="Proteomes" id="UP000723463">
    <property type="component" value="Unassembled WGS sequence"/>
</dbReference>
<dbReference type="Pfam" id="PF00995">
    <property type="entry name" value="Sec1"/>
    <property type="match status" value="1"/>
</dbReference>
<feature type="region of interest" description="Disordered" evidence="2">
    <location>
        <begin position="8"/>
        <end position="27"/>
    </location>
</feature>
<dbReference type="EMBL" id="JAAAXW010000045">
    <property type="protein sequence ID" value="KAF9547230.1"/>
    <property type="molecule type" value="Genomic_DNA"/>
</dbReference>
<evidence type="ECO:0000256" key="2">
    <source>
        <dbReference type="SAM" id="MobiDB-lite"/>
    </source>
</evidence>
<feature type="compositionally biased region" description="Pro residues" evidence="2">
    <location>
        <begin position="742"/>
        <end position="766"/>
    </location>
</feature>
<dbReference type="InterPro" id="IPR043154">
    <property type="entry name" value="Sec-1-like_dom1"/>
</dbReference>
<keyword evidence="4" id="KW-1185">Reference proteome</keyword>
<evidence type="ECO:0000313" key="4">
    <source>
        <dbReference type="Proteomes" id="UP000723463"/>
    </source>
</evidence>
<organism evidence="3 4">
    <name type="scientific">Mortierella hygrophila</name>
    <dbReference type="NCBI Taxonomy" id="979708"/>
    <lineage>
        <taxon>Eukaryota</taxon>
        <taxon>Fungi</taxon>
        <taxon>Fungi incertae sedis</taxon>
        <taxon>Mucoromycota</taxon>
        <taxon>Mortierellomycotina</taxon>
        <taxon>Mortierellomycetes</taxon>
        <taxon>Mortierellales</taxon>
        <taxon>Mortierellaceae</taxon>
        <taxon>Mortierella</taxon>
    </lineage>
</organism>
<reference evidence="3" key="1">
    <citation type="journal article" date="2020" name="Fungal Divers.">
        <title>Resolving the Mortierellaceae phylogeny through synthesis of multi-gene phylogenetics and phylogenomics.</title>
        <authorList>
            <person name="Vandepol N."/>
            <person name="Liber J."/>
            <person name="Desiro A."/>
            <person name="Na H."/>
            <person name="Kennedy M."/>
            <person name="Barry K."/>
            <person name="Grigoriev I.V."/>
            <person name="Miller A.N."/>
            <person name="O'Donnell K."/>
            <person name="Stajich J.E."/>
            <person name="Bonito G."/>
        </authorList>
    </citation>
    <scope>NUCLEOTIDE SEQUENCE</scope>
    <source>
        <strain evidence="3">NRRL 2591</strain>
    </source>
</reference>
<feature type="compositionally biased region" description="Gly residues" evidence="2">
    <location>
        <begin position="718"/>
        <end position="727"/>
    </location>
</feature>
<dbReference type="InterPro" id="IPR043127">
    <property type="entry name" value="Sec-1-like_dom3a"/>
</dbReference>
<gene>
    <name evidence="3" type="primary">SEC1_2</name>
    <name evidence="3" type="ORF">EC957_008741</name>
</gene>
<dbReference type="Gene3D" id="3.40.50.2060">
    <property type="match status" value="1"/>
</dbReference>
<evidence type="ECO:0000313" key="3">
    <source>
        <dbReference type="EMBL" id="KAF9547230.1"/>
    </source>
</evidence>
<sequence length="779" mass="86345">MTSIVQALHDRKATTHHQSTTATTHQDNTQTSFRTLTFMTFHSILSLGIIGSIDSIQPPERYKIVVLDAKTNKIVLSACKMFDIMDRNVTLVEMLESKRQAYASLEAVYLLTPCMESVQRLMDDYPSDSPTGKYKAAHVLFTAPLEDRLFERLTKSPVSKYIKTLRELFMDFTGIASLTMHAIPKLDQAIESRVFSLESPSSFYTLYSPAKKMELSAEMDSIAKQLVSVIATLGDFPSIRYFRPPETEDGKRTQSMRLAGLLQSELEAYIRSNQDMAGRQQGQGTILILDRSIDITAAIVHEFTYQAMANDLLPIEDGTKFTYDIENGDGTTEAVSVVIDESDQVFTDIRHAHIVETASTLTSKFNQFVAENEALRGDSDKVASLRNMKDQLANLPQFQDMKAKYSTHIHIAKECMRIFEESKINELGLVEQQLATGETVEGHLPKQVLAEMVPFLDDPDVSGMDKARLLMLYTICRGGLRNEDQELLLGLARMSNDNVEAIRNLGLLGVNTERGGSAPRSKKKPFYPRKKPEDEDQPFDLSRYITKAKKIVEEHINGTLDPILYPYTTEAPALDSQDSTRSLRKTAQPAWEKKRPNVKGSRLMIFIAGGVTYSEIRAMYELCHSMGRDIVIGSTHIITPRQFIFSLKDLARGPLRPIAPVIPPYSAPVHAQQQQQQRPGPGGSRTGGPGPGPGNNIMPPQGRGPPPQQGSGRPMTPGSGGAPGPGGMRTIQKDASGRYVAPPSPHGPPRSPALPQHPPQHHAPPPPEEKKKNKMFGFI</sequence>
<comment type="similarity">
    <text evidence="1">Belongs to the STXBP/unc-18/SEC1 family.</text>
</comment>
<dbReference type="InterPro" id="IPR036045">
    <property type="entry name" value="Sec1-like_sf"/>
</dbReference>
<dbReference type="AlphaFoldDB" id="A0A9P6FCF0"/>
<dbReference type="InterPro" id="IPR027482">
    <property type="entry name" value="Sec1-like_dom2"/>
</dbReference>
<feature type="region of interest" description="Disordered" evidence="2">
    <location>
        <begin position="668"/>
        <end position="779"/>
    </location>
</feature>
<comment type="caution">
    <text evidence="3">The sequence shown here is derived from an EMBL/GenBank/DDBJ whole genome shotgun (WGS) entry which is preliminary data.</text>
</comment>
<feature type="compositionally biased region" description="Low complexity" evidence="2">
    <location>
        <begin position="16"/>
        <end position="27"/>
    </location>
</feature>
<evidence type="ECO:0000256" key="1">
    <source>
        <dbReference type="ARBA" id="ARBA00009884"/>
    </source>
</evidence>
<feature type="region of interest" description="Disordered" evidence="2">
    <location>
        <begin position="510"/>
        <end position="537"/>
    </location>
</feature>
<dbReference type="SUPFAM" id="SSF56815">
    <property type="entry name" value="Sec1/munc18-like (SM) proteins"/>
    <property type="match status" value="1"/>
</dbReference>
<dbReference type="Gene3D" id="3.40.50.1910">
    <property type="match status" value="1"/>
</dbReference>
<feature type="region of interest" description="Disordered" evidence="2">
    <location>
        <begin position="575"/>
        <end position="594"/>
    </location>
</feature>
<feature type="compositionally biased region" description="Basic residues" evidence="2">
    <location>
        <begin position="520"/>
        <end position="529"/>
    </location>
</feature>
<dbReference type="Gene3D" id="3.90.830.10">
    <property type="entry name" value="Syntaxin Binding Protein 1, Chain A, domain 2"/>
    <property type="match status" value="1"/>
</dbReference>
<dbReference type="Gene3D" id="1.25.40.60">
    <property type="match status" value="1"/>
</dbReference>
<proteinExistence type="inferred from homology"/>
<dbReference type="InterPro" id="IPR001619">
    <property type="entry name" value="Sec1-like"/>
</dbReference>
<protein>
    <submittedName>
        <fullName evidence="3">Vacuolar sorting protein VPS33/slp1</fullName>
    </submittedName>
</protein>
<dbReference type="GO" id="GO:0016192">
    <property type="term" value="P:vesicle-mediated transport"/>
    <property type="evidence" value="ECO:0007669"/>
    <property type="project" value="InterPro"/>
</dbReference>
<dbReference type="PANTHER" id="PTHR11679">
    <property type="entry name" value="VESICLE PROTEIN SORTING-ASSOCIATED"/>
    <property type="match status" value="1"/>
</dbReference>
<feature type="compositionally biased region" description="Gly residues" evidence="2">
    <location>
        <begin position="680"/>
        <end position="689"/>
    </location>
</feature>
<name>A0A9P6FCF0_9FUNG</name>
<accession>A0A9P6FCF0</accession>